<proteinExistence type="inferred from homology"/>
<evidence type="ECO:0000313" key="7">
    <source>
        <dbReference type="EMBL" id="SNT24043.1"/>
    </source>
</evidence>
<keyword evidence="5" id="KW-0788">Thiol protease</keyword>
<dbReference type="PROSITE" id="PS51935">
    <property type="entry name" value="NLPC_P60"/>
    <property type="match status" value="1"/>
</dbReference>
<dbReference type="InterPro" id="IPR000064">
    <property type="entry name" value="NLP_P60_dom"/>
</dbReference>
<evidence type="ECO:0000256" key="2">
    <source>
        <dbReference type="ARBA" id="ARBA00022670"/>
    </source>
</evidence>
<comment type="similarity">
    <text evidence="1">Belongs to the peptidase C40 family.</text>
</comment>
<keyword evidence="3" id="KW-0732">Signal</keyword>
<name>A0A239L2J5_9BACT</name>
<evidence type="ECO:0000256" key="1">
    <source>
        <dbReference type="ARBA" id="ARBA00007074"/>
    </source>
</evidence>
<dbReference type="InterPro" id="IPR052062">
    <property type="entry name" value="Murein_DD/LD_carboxypeptidase"/>
</dbReference>
<keyword evidence="7" id="KW-0449">Lipoprotein</keyword>
<keyword evidence="2" id="KW-0645">Protease</keyword>
<dbReference type="InterPro" id="IPR038765">
    <property type="entry name" value="Papain-like_cys_pep_sf"/>
</dbReference>
<dbReference type="AlphaFoldDB" id="A0A239L2J5"/>
<evidence type="ECO:0000313" key="8">
    <source>
        <dbReference type="Proteomes" id="UP000198432"/>
    </source>
</evidence>
<dbReference type="Gene3D" id="3.90.1720.10">
    <property type="entry name" value="endopeptidase domain like (from Nostoc punctiforme)"/>
    <property type="match status" value="1"/>
</dbReference>
<accession>A0A239L2J5</accession>
<evidence type="ECO:0000259" key="6">
    <source>
        <dbReference type="PROSITE" id="PS51935"/>
    </source>
</evidence>
<evidence type="ECO:0000256" key="4">
    <source>
        <dbReference type="ARBA" id="ARBA00022801"/>
    </source>
</evidence>
<dbReference type="GO" id="GO:0006508">
    <property type="term" value="P:proteolysis"/>
    <property type="evidence" value="ECO:0007669"/>
    <property type="project" value="UniProtKB-KW"/>
</dbReference>
<protein>
    <submittedName>
        <fullName evidence="7">Lipoprotein Spr/probable lipoprotein NlpC</fullName>
    </submittedName>
</protein>
<evidence type="ECO:0000256" key="3">
    <source>
        <dbReference type="ARBA" id="ARBA00022729"/>
    </source>
</evidence>
<dbReference type="Pfam" id="PF00877">
    <property type="entry name" value="NLPC_P60"/>
    <property type="match status" value="1"/>
</dbReference>
<keyword evidence="4" id="KW-0378">Hydrolase</keyword>
<organism evidence="7 8">
    <name type="scientific">Pontibacter ummariensis</name>
    <dbReference type="NCBI Taxonomy" id="1610492"/>
    <lineage>
        <taxon>Bacteria</taxon>
        <taxon>Pseudomonadati</taxon>
        <taxon>Bacteroidota</taxon>
        <taxon>Cytophagia</taxon>
        <taxon>Cytophagales</taxon>
        <taxon>Hymenobacteraceae</taxon>
        <taxon>Pontibacter</taxon>
    </lineage>
</organism>
<dbReference type="Proteomes" id="UP000198432">
    <property type="component" value="Unassembled WGS sequence"/>
</dbReference>
<evidence type="ECO:0000256" key="5">
    <source>
        <dbReference type="ARBA" id="ARBA00022807"/>
    </source>
</evidence>
<keyword evidence="8" id="KW-1185">Reference proteome</keyword>
<sequence length="258" mass="28661">MVLSTIALTFARCYSAVAPDTVQVGPHSTIEATFNTKGEKLSPLLQVKDEPNPMTKSFILSALAILSLALSFFYEIKPARSATPPAATSAAPVTPYAINSGEDMARTLALDVAAETRASEAEEYYIRKLDLRFKNPDYIKLAETVSKWVGTPYRYGSSSRKGTDCSGFVTSIYREVYGIDLSRSSRSMFQDVQRVQKDSLRTGDLVFFRRGPKQPIFHVGIYLKNNKFIHSATSGGVKVSSLREPYYRNYFYAAGRVN</sequence>
<dbReference type="PANTHER" id="PTHR47360:SF1">
    <property type="entry name" value="ENDOPEPTIDASE NLPC-RELATED"/>
    <property type="match status" value="1"/>
</dbReference>
<reference evidence="8" key="1">
    <citation type="submission" date="2017-06" db="EMBL/GenBank/DDBJ databases">
        <authorList>
            <person name="Varghese N."/>
            <person name="Submissions S."/>
        </authorList>
    </citation>
    <scope>NUCLEOTIDE SEQUENCE [LARGE SCALE GENOMIC DNA]</scope>
    <source>
        <strain evidence="8">NKM1</strain>
    </source>
</reference>
<dbReference type="EMBL" id="FZOQ01000034">
    <property type="protein sequence ID" value="SNT24043.1"/>
    <property type="molecule type" value="Genomic_DNA"/>
</dbReference>
<gene>
    <name evidence="7" type="ORF">SAMN06296052_13419</name>
</gene>
<dbReference type="SUPFAM" id="SSF54001">
    <property type="entry name" value="Cysteine proteinases"/>
    <property type="match status" value="1"/>
</dbReference>
<dbReference type="PANTHER" id="PTHR47360">
    <property type="entry name" value="MUREIN DD-ENDOPEPTIDASE MEPS/MUREIN LD-CARBOXYPEPTIDASE"/>
    <property type="match status" value="1"/>
</dbReference>
<feature type="domain" description="NlpC/P60" evidence="6">
    <location>
        <begin position="135"/>
        <end position="258"/>
    </location>
</feature>
<dbReference type="GO" id="GO:0008234">
    <property type="term" value="F:cysteine-type peptidase activity"/>
    <property type="evidence" value="ECO:0007669"/>
    <property type="project" value="UniProtKB-KW"/>
</dbReference>